<feature type="transmembrane region" description="Helical" evidence="1">
    <location>
        <begin position="16"/>
        <end position="35"/>
    </location>
</feature>
<dbReference type="SUPFAM" id="SSF55874">
    <property type="entry name" value="ATPase domain of HSP90 chaperone/DNA topoisomerase II/histidine kinase"/>
    <property type="match status" value="1"/>
</dbReference>
<feature type="transmembrane region" description="Helical" evidence="1">
    <location>
        <begin position="171"/>
        <end position="193"/>
    </location>
</feature>
<feature type="transmembrane region" description="Helical" evidence="1">
    <location>
        <begin position="263"/>
        <end position="287"/>
    </location>
</feature>
<comment type="caution">
    <text evidence="3">The sequence shown here is derived from an EMBL/GenBank/DDBJ whole genome shotgun (WGS) entry which is preliminary data.</text>
</comment>
<dbReference type="InterPro" id="IPR050640">
    <property type="entry name" value="Bact_2-comp_sensor_kinase"/>
</dbReference>
<evidence type="ECO:0000313" key="4">
    <source>
        <dbReference type="Proteomes" id="UP001501844"/>
    </source>
</evidence>
<dbReference type="Gene3D" id="3.30.565.10">
    <property type="entry name" value="Histidine kinase-like ATPase, C-terminal domain"/>
    <property type="match status" value="1"/>
</dbReference>
<dbReference type="InterPro" id="IPR010559">
    <property type="entry name" value="Sig_transdc_His_kin_internal"/>
</dbReference>
<keyword evidence="4" id="KW-1185">Reference proteome</keyword>
<feature type="transmembrane region" description="Helical" evidence="1">
    <location>
        <begin position="233"/>
        <end position="257"/>
    </location>
</feature>
<proteinExistence type="predicted"/>
<dbReference type="InterPro" id="IPR036890">
    <property type="entry name" value="HATPase_C_sf"/>
</dbReference>
<evidence type="ECO:0000256" key="1">
    <source>
        <dbReference type="SAM" id="Phobius"/>
    </source>
</evidence>
<gene>
    <name evidence="3" type="ORF">GCM10023183_01330</name>
</gene>
<name>A0ABP8F5V2_9BACT</name>
<evidence type="ECO:0000313" key="3">
    <source>
        <dbReference type="EMBL" id="GAA4295432.1"/>
    </source>
</evidence>
<keyword evidence="1" id="KW-1133">Transmembrane helix</keyword>
<keyword evidence="1" id="KW-0812">Transmembrane</keyword>
<dbReference type="PANTHER" id="PTHR34220">
    <property type="entry name" value="SENSOR HISTIDINE KINASE YPDA"/>
    <property type="match status" value="1"/>
</dbReference>
<sequence>MKEILNDKEQFKKLEFWLVTILFVLAAFSMANNSSNYLQELYKEHRTPFDYYGNYLFPNLAECALIYVTFVFLNFKVFPDLVGGESKKLPIFYLVLVFAVLGLLFGVIETHSKNYLFHTFATEDQALDNYFQKSYLQAAWFVFVFGLYYAIKISVFYLLNNSEAIQSKYRIVTRDGLIGIVIWMVTMFLLIIGEAEGEAIIGWGIIGPISVALFCFAFFKLIPDALSRKRPFLSYLLFAVFFSFLSFFPAALIAVIFSNGGDFGIAVGVICGFFQFFFTFPVAYFLYVRHLKSQEVVHGLKKELGNSAANLDFLRSQINPHFLFNTLNTLYGTALQENSDRTAQGIQMLGDMMRFMLHENHQQKILLAREVEYLNNYIALQSLRTSTSPDILIQTNIEDVLAEKFIAPMLLIPFVENAFKHGISLQNKSWIRVSLHCDQKKLYFDVYNSIHSKSDLDPEKDKSGVGLENVKQRLALLYPKRHELIIRETAKEFFVHLTLDL</sequence>
<keyword evidence="1" id="KW-0472">Membrane</keyword>
<accession>A0ABP8F5V2</accession>
<evidence type="ECO:0000259" key="2">
    <source>
        <dbReference type="Pfam" id="PF06580"/>
    </source>
</evidence>
<dbReference type="Pfam" id="PF06580">
    <property type="entry name" value="His_kinase"/>
    <property type="match status" value="1"/>
</dbReference>
<feature type="transmembrane region" description="Helical" evidence="1">
    <location>
        <begin position="55"/>
        <end position="77"/>
    </location>
</feature>
<feature type="domain" description="Signal transduction histidine kinase internal region" evidence="2">
    <location>
        <begin position="309"/>
        <end position="386"/>
    </location>
</feature>
<feature type="transmembrane region" description="Helical" evidence="1">
    <location>
        <begin position="138"/>
        <end position="159"/>
    </location>
</feature>
<dbReference type="RefSeq" id="WP_345161289.1">
    <property type="nucleotide sequence ID" value="NZ_BAABGX010000001.1"/>
</dbReference>
<reference evidence="4" key="1">
    <citation type="journal article" date="2019" name="Int. J. Syst. Evol. Microbiol.">
        <title>The Global Catalogue of Microorganisms (GCM) 10K type strain sequencing project: providing services to taxonomists for standard genome sequencing and annotation.</title>
        <authorList>
            <consortium name="The Broad Institute Genomics Platform"/>
            <consortium name="The Broad Institute Genome Sequencing Center for Infectious Disease"/>
            <person name="Wu L."/>
            <person name="Ma J."/>
        </authorList>
    </citation>
    <scope>NUCLEOTIDE SEQUENCE [LARGE SCALE GENOMIC DNA]</scope>
    <source>
        <strain evidence="4">JCM 17917</strain>
    </source>
</reference>
<feature type="transmembrane region" description="Helical" evidence="1">
    <location>
        <begin position="89"/>
        <end position="108"/>
    </location>
</feature>
<organism evidence="3 4">
    <name type="scientific">Nibribacter koreensis</name>
    <dbReference type="NCBI Taxonomy" id="1084519"/>
    <lineage>
        <taxon>Bacteria</taxon>
        <taxon>Pseudomonadati</taxon>
        <taxon>Bacteroidota</taxon>
        <taxon>Cytophagia</taxon>
        <taxon>Cytophagales</taxon>
        <taxon>Hymenobacteraceae</taxon>
        <taxon>Nibribacter</taxon>
    </lineage>
</organism>
<dbReference type="EMBL" id="BAABGX010000001">
    <property type="protein sequence ID" value="GAA4295432.1"/>
    <property type="molecule type" value="Genomic_DNA"/>
</dbReference>
<protein>
    <recommendedName>
        <fullName evidence="2">Signal transduction histidine kinase internal region domain-containing protein</fullName>
    </recommendedName>
</protein>
<feature type="transmembrane region" description="Helical" evidence="1">
    <location>
        <begin position="199"/>
        <end position="221"/>
    </location>
</feature>
<dbReference type="Proteomes" id="UP001501844">
    <property type="component" value="Unassembled WGS sequence"/>
</dbReference>
<dbReference type="PANTHER" id="PTHR34220:SF7">
    <property type="entry name" value="SENSOR HISTIDINE KINASE YPDA"/>
    <property type="match status" value="1"/>
</dbReference>